<dbReference type="Gene3D" id="3.40.50.300">
    <property type="entry name" value="P-loop containing nucleotide triphosphate hydrolases"/>
    <property type="match status" value="1"/>
</dbReference>
<dbReference type="GO" id="GO:0016887">
    <property type="term" value="F:ATP hydrolysis activity"/>
    <property type="evidence" value="ECO:0007669"/>
    <property type="project" value="TreeGrafter"/>
</dbReference>
<evidence type="ECO:0000259" key="4">
    <source>
        <dbReference type="PROSITE" id="PS00662"/>
    </source>
</evidence>
<dbReference type="Pfam" id="PF00437">
    <property type="entry name" value="T2SSE"/>
    <property type="match status" value="1"/>
</dbReference>
<dbReference type="RefSeq" id="WP_146871174.1">
    <property type="nucleotide sequence ID" value="NZ_VJWE01000013.1"/>
</dbReference>
<proteinExistence type="inferred from homology"/>
<dbReference type="InterPro" id="IPR001482">
    <property type="entry name" value="T2SS/T4SS_dom"/>
</dbReference>
<organism evidence="5 6">
    <name type="scientific">Acidovorax delafieldii</name>
    <name type="common">Pseudomonas delafieldii</name>
    <dbReference type="NCBI Taxonomy" id="47920"/>
    <lineage>
        <taxon>Bacteria</taxon>
        <taxon>Pseudomonadati</taxon>
        <taxon>Pseudomonadota</taxon>
        <taxon>Betaproteobacteria</taxon>
        <taxon>Burkholderiales</taxon>
        <taxon>Comamonadaceae</taxon>
        <taxon>Acidovorax</taxon>
    </lineage>
</organism>
<dbReference type="GO" id="GO:0005524">
    <property type="term" value="F:ATP binding"/>
    <property type="evidence" value="ECO:0007669"/>
    <property type="project" value="UniProtKB-KW"/>
</dbReference>
<dbReference type="Proteomes" id="UP000321485">
    <property type="component" value="Unassembled WGS sequence"/>
</dbReference>
<dbReference type="EMBL" id="VJWE01000013">
    <property type="protein sequence ID" value="TWG37478.1"/>
    <property type="molecule type" value="Genomic_DNA"/>
</dbReference>
<comment type="similarity">
    <text evidence="1">Belongs to the GSP E family.</text>
</comment>
<evidence type="ECO:0000256" key="3">
    <source>
        <dbReference type="ARBA" id="ARBA00022840"/>
    </source>
</evidence>
<dbReference type="Gene3D" id="3.30.450.90">
    <property type="match status" value="1"/>
</dbReference>
<dbReference type="AlphaFoldDB" id="A0A561XMZ5"/>
<accession>A0A561XMZ5</accession>
<dbReference type="Gene3D" id="3.30.300.160">
    <property type="entry name" value="Type II secretion system, protein E, N-terminal domain"/>
    <property type="match status" value="1"/>
</dbReference>
<keyword evidence="2" id="KW-0547">Nucleotide-binding</keyword>
<evidence type="ECO:0000256" key="1">
    <source>
        <dbReference type="ARBA" id="ARBA00006611"/>
    </source>
</evidence>
<comment type="caution">
    <text evidence="5">The sequence shown here is derived from an EMBL/GenBank/DDBJ whole genome shotgun (WGS) entry which is preliminary data.</text>
</comment>
<feature type="domain" description="Bacterial type II secretion system protein E" evidence="4">
    <location>
        <begin position="597"/>
        <end position="611"/>
    </location>
</feature>
<protein>
    <submittedName>
        <fullName evidence="5">Type II secretory ATPase GspE/PulE/Tfp pilus assembly ATPase PilB-like protein</fullName>
    </submittedName>
</protein>
<dbReference type="InterPro" id="IPR007831">
    <property type="entry name" value="T2SS_GspE_N"/>
</dbReference>
<evidence type="ECO:0000256" key="2">
    <source>
        <dbReference type="ARBA" id="ARBA00022741"/>
    </source>
</evidence>
<dbReference type="PANTHER" id="PTHR30258:SF1">
    <property type="entry name" value="PROTEIN TRANSPORT PROTEIN HOFB HOMOLOG"/>
    <property type="match status" value="1"/>
</dbReference>
<dbReference type="Pfam" id="PF05157">
    <property type="entry name" value="MshEN"/>
    <property type="match status" value="1"/>
</dbReference>
<name>A0A561XMZ5_ACIDE</name>
<reference evidence="5 6" key="1">
    <citation type="journal article" date="2015" name="Stand. Genomic Sci.">
        <title>Genomic Encyclopedia of Bacterial and Archaeal Type Strains, Phase III: the genomes of soil and plant-associated and newly described type strains.</title>
        <authorList>
            <person name="Whitman W.B."/>
            <person name="Woyke T."/>
            <person name="Klenk H.P."/>
            <person name="Zhou Y."/>
            <person name="Lilburn T.G."/>
            <person name="Beck B.J."/>
            <person name="De Vos P."/>
            <person name="Vandamme P."/>
            <person name="Eisen J.A."/>
            <person name="Garrity G."/>
            <person name="Hugenholtz P."/>
            <person name="Kyrpides N.C."/>
        </authorList>
    </citation>
    <scope>NUCLEOTIDE SEQUENCE [LARGE SCALE GENOMIC DNA]</scope>
    <source>
        <strain evidence="5 6">DSM 64</strain>
    </source>
</reference>
<dbReference type="PANTHER" id="PTHR30258">
    <property type="entry name" value="TYPE II SECRETION SYSTEM PROTEIN GSPE-RELATED"/>
    <property type="match status" value="1"/>
</dbReference>
<sequence>MQHWPFPPFFRDARPVDALTPADAIVFTTGGDTRHGVLEQFDPQAQRAVLMPPEGTAAVALPFAAIKSIQLMPPIPLAADADLTARYQAAGGHEVNTTSRPFTVQFIDGENLRGETKGFVKTRQGLFFYLTTDAVHCVRIFIPTTALRSYQVGGLLGQHLIQSQLVSADTVQLALTEQERRRQGPTANGEPIRSTAQLAGQITQIGSFVPVRLGDLLINQGLVSNDQMRDALTLMQRGNKHLLGNILVEMGALSRAQLTEVVAQQFSIPMVALDGFVVQPEVLRLVPKEYAVEHQVLPLLVSDKSLVVAVESPVDADYLDELRFSAQKQVVPVIANPDELAARITVEYSKVGMDRTDLSIEEELRQLSQRLTASDTSPGHPDLQRQVSDNDSLVVRLVNKTILDAQSRGASDIHIEAYPEEQPTLIRLRVDGDLTEYMRIPFVLRAALLSRIKIMANLDISEHRLPQDGKIDFSRFGHTKLELRVAVLPTTNGLEDIVMRLLASSKPIPLAKLGMDVALVEQLQQMVHRSYGLILVCGPTGSGKTTTLHSLLAEVNHPDTKIWTAEDPIEITHHGLRQIQMHPRIGLTFATAMRAFLRADPDVIMVGEMRDSETAHIAIEASLTGHMVMSTLHTNSAPESVIRMLDMGLDPFNFADALVGVLSQRLARRLCPDCKQPYTPGAEELQQIATDYAAGTGLAPESLLAPWRSRFVPAGASDWVLYRAQGCNHCDHTGYKGRVGIYELMAASPGIKKLIQTRAPVDQLFEAATAQGMLRLLQYGLLKVLEGVTDQRSVRGACS</sequence>
<evidence type="ECO:0000313" key="6">
    <source>
        <dbReference type="Proteomes" id="UP000321485"/>
    </source>
</evidence>
<dbReference type="SUPFAM" id="SSF52540">
    <property type="entry name" value="P-loop containing nucleoside triphosphate hydrolases"/>
    <property type="match status" value="1"/>
</dbReference>
<dbReference type="SUPFAM" id="SSF160246">
    <property type="entry name" value="EspE N-terminal domain-like"/>
    <property type="match status" value="1"/>
</dbReference>
<dbReference type="CDD" id="cd01129">
    <property type="entry name" value="PulE-GspE-like"/>
    <property type="match status" value="1"/>
</dbReference>
<gene>
    <name evidence="5" type="ORF">ATF69_2525</name>
</gene>
<dbReference type="InterPro" id="IPR027417">
    <property type="entry name" value="P-loop_NTPase"/>
</dbReference>
<dbReference type="PROSITE" id="PS00662">
    <property type="entry name" value="T2SP_E"/>
    <property type="match status" value="1"/>
</dbReference>
<keyword evidence="3" id="KW-0067">ATP-binding</keyword>
<evidence type="ECO:0000313" key="5">
    <source>
        <dbReference type="EMBL" id="TWG37478.1"/>
    </source>
</evidence>
<dbReference type="GO" id="GO:0005886">
    <property type="term" value="C:plasma membrane"/>
    <property type="evidence" value="ECO:0007669"/>
    <property type="project" value="TreeGrafter"/>
</dbReference>
<dbReference type="GeneID" id="51111584"/>
<dbReference type="InterPro" id="IPR037257">
    <property type="entry name" value="T2SS_E_N_sf"/>
</dbReference>